<dbReference type="Proteomes" id="UP000077262">
    <property type="component" value="Unassembled WGS sequence"/>
</dbReference>
<feature type="domain" description="Peptidase M56" evidence="2">
    <location>
        <begin position="11"/>
        <end position="270"/>
    </location>
</feature>
<gene>
    <name evidence="3" type="ORF">AX777_17510</name>
</gene>
<keyword evidence="1" id="KW-0472">Membrane</keyword>
<feature type="transmembrane region" description="Helical" evidence="1">
    <location>
        <begin position="92"/>
        <end position="113"/>
    </location>
</feature>
<name>A0A177JY97_SPHYA</name>
<dbReference type="OrthoDB" id="1628901at2"/>
<reference evidence="3 4" key="1">
    <citation type="submission" date="2016-02" db="EMBL/GenBank/DDBJ databases">
        <authorList>
            <person name="Wen L."/>
            <person name="He K."/>
            <person name="Yang H."/>
        </authorList>
    </citation>
    <scope>NUCLEOTIDE SEQUENCE [LARGE SCALE GENOMIC DNA]</scope>
    <source>
        <strain evidence="3 4">CD09_2</strain>
    </source>
</reference>
<dbReference type="PANTHER" id="PTHR34978:SF3">
    <property type="entry name" value="SLR0241 PROTEIN"/>
    <property type="match status" value="1"/>
</dbReference>
<feature type="transmembrane region" description="Helical" evidence="1">
    <location>
        <begin position="6"/>
        <end position="22"/>
    </location>
</feature>
<evidence type="ECO:0000259" key="2">
    <source>
        <dbReference type="Pfam" id="PF05569"/>
    </source>
</evidence>
<protein>
    <recommendedName>
        <fullName evidence="2">Peptidase M56 domain-containing protein</fullName>
    </recommendedName>
</protein>
<accession>A0A177JY97</accession>
<dbReference type="PANTHER" id="PTHR34978">
    <property type="entry name" value="POSSIBLE SENSOR-TRANSDUCER PROTEIN BLAR"/>
    <property type="match status" value="1"/>
</dbReference>
<dbReference type="Gene3D" id="3.30.2010.10">
    <property type="entry name" value="Metalloproteases ('zincins'), catalytic domain"/>
    <property type="match status" value="1"/>
</dbReference>
<evidence type="ECO:0000313" key="4">
    <source>
        <dbReference type="Proteomes" id="UP000077262"/>
    </source>
</evidence>
<dbReference type="RefSeq" id="WP_063976237.1">
    <property type="nucleotide sequence ID" value="NZ_LSTR01000025.1"/>
</dbReference>
<evidence type="ECO:0000313" key="3">
    <source>
        <dbReference type="EMBL" id="OAH45405.1"/>
    </source>
</evidence>
<feature type="transmembrane region" description="Helical" evidence="1">
    <location>
        <begin position="283"/>
        <end position="307"/>
    </location>
</feature>
<dbReference type="InterPro" id="IPR008756">
    <property type="entry name" value="Peptidase_M56"/>
</dbReference>
<dbReference type="CDD" id="cd07341">
    <property type="entry name" value="M56_BlaR1_MecR1_like"/>
    <property type="match status" value="1"/>
</dbReference>
<evidence type="ECO:0000256" key="1">
    <source>
        <dbReference type="SAM" id="Phobius"/>
    </source>
</evidence>
<dbReference type="AlphaFoldDB" id="A0A177JY97"/>
<dbReference type="EMBL" id="LSTR01000025">
    <property type="protein sequence ID" value="OAH45405.1"/>
    <property type="molecule type" value="Genomic_DNA"/>
</dbReference>
<sequence length="462" mass="48911">MIDWFAGTLAATSTLMLLVLMLRTIVRRRFGARVAYWLWLVPLARMVTPALPGIVSPVHPVVGTLPMWTASAVGRAQMEPLLHTTFATATSVVGWSSVALALWGTGAILFLLWQLACYHHFVGVAQAGACEFTRARGISVLLSTTVPGACSTGILRRRIFLPADLTRTFSREQLRLVLAHETAHHVRGDIWANAAAIILVAIHWFNPLAHFAYRAFRVDQELACDETVLAHESEQALHPYGLALVQAATNAPHSAACLLGSVNQVKTRLAQLNRPIASEMTRATGMCGTLMVTVVGVVFSASTYAALPRIAASPARIAFADAPADAIRVARTGARPAAPHAASRIEVVPQASAPSGSSDPSRDADVAGMVASARETLRAACGIHSRIESIAAPGVDVGPSSGLAYRCQSPDTMRAVSRQLQDEGLARIAAMNLDPAAAAQARSTLAAGFGRIEQDFAPDGTG</sequence>
<dbReference type="InterPro" id="IPR052173">
    <property type="entry name" value="Beta-lactam_resp_regulator"/>
</dbReference>
<proteinExistence type="predicted"/>
<keyword evidence="1" id="KW-1133">Transmembrane helix</keyword>
<organism evidence="3 4">
    <name type="scientific">Sphingobium yanoikuyae</name>
    <name type="common">Sphingomonas yanoikuyae</name>
    <dbReference type="NCBI Taxonomy" id="13690"/>
    <lineage>
        <taxon>Bacteria</taxon>
        <taxon>Pseudomonadati</taxon>
        <taxon>Pseudomonadota</taxon>
        <taxon>Alphaproteobacteria</taxon>
        <taxon>Sphingomonadales</taxon>
        <taxon>Sphingomonadaceae</taxon>
        <taxon>Sphingobium</taxon>
    </lineage>
</organism>
<comment type="caution">
    <text evidence="3">The sequence shown here is derived from an EMBL/GenBank/DDBJ whole genome shotgun (WGS) entry which is preliminary data.</text>
</comment>
<keyword evidence="1" id="KW-0812">Transmembrane</keyword>
<dbReference type="Pfam" id="PF05569">
    <property type="entry name" value="Peptidase_M56"/>
    <property type="match status" value="1"/>
</dbReference>